<dbReference type="Gene3D" id="1.10.510.10">
    <property type="entry name" value="Transferase(Phosphotransferase) domain 1"/>
    <property type="match status" value="1"/>
</dbReference>
<dbReference type="SMART" id="SM00220">
    <property type="entry name" value="S_TKc"/>
    <property type="match status" value="1"/>
</dbReference>
<evidence type="ECO:0000313" key="21">
    <source>
        <dbReference type="EMBL" id="CAI5796907.1"/>
    </source>
</evidence>
<evidence type="ECO:0000256" key="1">
    <source>
        <dbReference type="ARBA" id="ARBA00004202"/>
    </source>
</evidence>
<dbReference type="CDD" id="cd14078">
    <property type="entry name" value="STKc_MELK"/>
    <property type="match status" value="1"/>
</dbReference>
<comment type="catalytic activity">
    <reaction evidence="17">
        <text>L-seryl-[protein] + ATP = O-phospho-L-seryl-[protein] + ADP + H(+)</text>
        <dbReference type="Rhea" id="RHEA:17989"/>
        <dbReference type="Rhea" id="RHEA-COMP:9863"/>
        <dbReference type="Rhea" id="RHEA-COMP:11604"/>
        <dbReference type="ChEBI" id="CHEBI:15378"/>
        <dbReference type="ChEBI" id="CHEBI:29999"/>
        <dbReference type="ChEBI" id="CHEBI:30616"/>
        <dbReference type="ChEBI" id="CHEBI:83421"/>
        <dbReference type="ChEBI" id="CHEBI:456216"/>
        <dbReference type="EC" id="2.7.11.1"/>
    </reaction>
</comment>
<comment type="catalytic activity">
    <reaction evidence="16">
        <text>L-threonyl-[protein] + ATP = O-phospho-L-threonyl-[protein] + ADP + H(+)</text>
        <dbReference type="Rhea" id="RHEA:46608"/>
        <dbReference type="Rhea" id="RHEA-COMP:11060"/>
        <dbReference type="Rhea" id="RHEA-COMP:11605"/>
        <dbReference type="ChEBI" id="CHEBI:15378"/>
        <dbReference type="ChEBI" id="CHEBI:30013"/>
        <dbReference type="ChEBI" id="CHEBI:30616"/>
        <dbReference type="ChEBI" id="CHEBI:61977"/>
        <dbReference type="ChEBI" id="CHEBI:456216"/>
        <dbReference type="EC" id="2.7.11.1"/>
    </reaction>
</comment>
<dbReference type="EC" id="2.7.11.1" evidence="3"/>
<dbReference type="GO" id="GO:0006915">
    <property type="term" value="P:apoptotic process"/>
    <property type="evidence" value="ECO:0007669"/>
    <property type="project" value="UniProtKB-KW"/>
</dbReference>
<dbReference type="EMBL" id="OX395142">
    <property type="protein sequence ID" value="CAI5796907.1"/>
    <property type="molecule type" value="Genomic_DNA"/>
</dbReference>
<evidence type="ECO:0000256" key="3">
    <source>
        <dbReference type="ARBA" id="ARBA00012513"/>
    </source>
</evidence>
<evidence type="ECO:0000256" key="17">
    <source>
        <dbReference type="ARBA" id="ARBA00048679"/>
    </source>
</evidence>
<evidence type="ECO:0000256" key="11">
    <source>
        <dbReference type="ARBA" id="ARBA00022777"/>
    </source>
</evidence>
<reference evidence="21" key="1">
    <citation type="submission" date="2022-12" db="EMBL/GenBank/DDBJ databases">
        <authorList>
            <person name="Alioto T."/>
            <person name="Alioto T."/>
            <person name="Gomez Garrido J."/>
        </authorList>
    </citation>
    <scope>NUCLEOTIDE SEQUENCE</scope>
</reference>
<protein>
    <recommendedName>
        <fullName evidence="4">Maternal embryonic leucine zipper kinase</fullName>
        <ecNumber evidence="3">2.7.11.1</ecNumber>
    </recommendedName>
</protein>
<feature type="binding site" evidence="18">
    <location>
        <position position="132"/>
    </location>
    <ligand>
        <name>ATP</name>
        <dbReference type="ChEBI" id="CHEBI:30616"/>
    </ligand>
</feature>
<keyword evidence="11 21" id="KW-0418">Kinase</keyword>
<dbReference type="Proteomes" id="UP001178461">
    <property type="component" value="Chromosome 17"/>
</dbReference>
<evidence type="ECO:0000256" key="6">
    <source>
        <dbReference type="ARBA" id="ARBA00022527"/>
    </source>
</evidence>
<comment type="similarity">
    <text evidence="2">Belongs to the protein kinase superfamily. CAMK Ser/Thr protein kinase family. SNF1 subfamily.</text>
</comment>
<keyword evidence="15" id="KW-0131">Cell cycle</keyword>
<dbReference type="InterPro" id="IPR008271">
    <property type="entry name" value="Ser/Thr_kinase_AS"/>
</dbReference>
<evidence type="ECO:0000256" key="7">
    <source>
        <dbReference type="ARBA" id="ARBA00022553"/>
    </source>
</evidence>
<dbReference type="CDD" id="cd12198">
    <property type="entry name" value="MELK_C"/>
    <property type="match status" value="1"/>
</dbReference>
<comment type="subcellular location">
    <subcellularLocation>
        <location evidence="1">Cell membrane</location>
        <topology evidence="1">Peripheral membrane protein</topology>
    </subcellularLocation>
</comment>
<dbReference type="GO" id="GO:0005886">
    <property type="term" value="C:plasma membrane"/>
    <property type="evidence" value="ECO:0007669"/>
    <property type="project" value="UniProtKB-SubCell"/>
</dbReference>
<evidence type="ECO:0000259" key="20">
    <source>
        <dbReference type="SMART" id="SM00220"/>
    </source>
</evidence>
<evidence type="ECO:0000256" key="12">
    <source>
        <dbReference type="ARBA" id="ARBA00022840"/>
    </source>
</evidence>
<dbReference type="PANTHER" id="PTHR24346:SF30">
    <property type="entry name" value="MATERNAL EMBRYONIC LEUCINE ZIPPER KINASE"/>
    <property type="match status" value="1"/>
</dbReference>
<evidence type="ECO:0000256" key="9">
    <source>
        <dbReference type="ARBA" id="ARBA00022703"/>
    </source>
</evidence>
<dbReference type="Gene3D" id="3.30.310.80">
    <property type="entry name" value="Kinase associated domain 1, KA1"/>
    <property type="match status" value="1"/>
</dbReference>
<feature type="domain" description="Protein kinase" evidence="20">
    <location>
        <begin position="103"/>
        <end position="355"/>
    </location>
</feature>
<dbReference type="Pfam" id="PF21594">
    <property type="entry name" value="UBA_MELK"/>
    <property type="match status" value="1"/>
</dbReference>
<dbReference type="InterPro" id="IPR001772">
    <property type="entry name" value="KA1_dom"/>
</dbReference>
<dbReference type="PANTHER" id="PTHR24346">
    <property type="entry name" value="MAP/MICROTUBULE AFFINITY-REGULATING KINASE"/>
    <property type="match status" value="1"/>
</dbReference>
<keyword evidence="6" id="KW-0723">Serine/threonine-protein kinase</keyword>
<keyword evidence="7" id="KW-0597">Phosphoprotein</keyword>
<gene>
    <name evidence="21" type="ORF">PODLI_1B007597</name>
</gene>
<keyword evidence="10 18" id="KW-0547">Nucleotide-binding</keyword>
<evidence type="ECO:0000256" key="4">
    <source>
        <dbReference type="ARBA" id="ARBA00017168"/>
    </source>
</evidence>
<keyword evidence="12 18" id="KW-0067">ATP-binding</keyword>
<keyword evidence="9" id="KW-0053">Apoptosis</keyword>
<dbReference type="GO" id="GO:0035556">
    <property type="term" value="P:intracellular signal transduction"/>
    <property type="evidence" value="ECO:0007669"/>
    <property type="project" value="TreeGrafter"/>
</dbReference>
<keyword evidence="14" id="KW-0472">Membrane</keyword>
<evidence type="ECO:0000256" key="10">
    <source>
        <dbReference type="ARBA" id="ARBA00022741"/>
    </source>
</evidence>
<dbReference type="InterPro" id="IPR017441">
    <property type="entry name" value="Protein_kinase_ATP_BS"/>
</dbReference>
<accession>A0AA35LIK3</accession>
<dbReference type="InterPro" id="IPR034673">
    <property type="entry name" value="MELK"/>
</dbReference>
<dbReference type="GO" id="GO:0008289">
    <property type="term" value="F:lipid binding"/>
    <property type="evidence" value="ECO:0007669"/>
    <property type="project" value="UniProtKB-KW"/>
</dbReference>
<evidence type="ECO:0000256" key="14">
    <source>
        <dbReference type="ARBA" id="ARBA00023136"/>
    </source>
</evidence>
<keyword evidence="8" id="KW-0808">Transferase</keyword>
<evidence type="ECO:0000256" key="2">
    <source>
        <dbReference type="ARBA" id="ARBA00006234"/>
    </source>
</evidence>
<organism evidence="21 22">
    <name type="scientific">Podarcis lilfordi</name>
    <name type="common">Lilford's wall lizard</name>
    <dbReference type="NCBI Taxonomy" id="74358"/>
    <lineage>
        <taxon>Eukaryota</taxon>
        <taxon>Metazoa</taxon>
        <taxon>Chordata</taxon>
        <taxon>Craniata</taxon>
        <taxon>Vertebrata</taxon>
        <taxon>Euteleostomi</taxon>
        <taxon>Lepidosauria</taxon>
        <taxon>Squamata</taxon>
        <taxon>Bifurcata</taxon>
        <taxon>Unidentata</taxon>
        <taxon>Episquamata</taxon>
        <taxon>Laterata</taxon>
        <taxon>Lacertibaenia</taxon>
        <taxon>Lacertidae</taxon>
        <taxon>Podarcis</taxon>
    </lineage>
</organism>
<dbReference type="Pfam" id="PF00069">
    <property type="entry name" value="Pkinase"/>
    <property type="match status" value="1"/>
</dbReference>
<evidence type="ECO:0000256" key="18">
    <source>
        <dbReference type="PROSITE-ProRule" id="PRU10141"/>
    </source>
</evidence>
<evidence type="ECO:0000256" key="15">
    <source>
        <dbReference type="ARBA" id="ARBA00023306"/>
    </source>
</evidence>
<dbReference type="CDD" id="cd14341">
    <property type="entry name" value="UBA_MELK"/>
    <property type="match status" value="1"/>
</dbReference>
<dbReference type="GO" id="GO:0005737">
    <property type="term" value="C:cytoplasm"/>
    <property type="evidence" value="ECO:0007669"/>
    <property type="project" value="TreeGrafter"/>
</dbReference>
<name>A0AA35LIK3_9SAUR</name>
<dbReference type="Pfam" id="PF02149">
    <property type="entry name" value="KA1"/>
    <property type="match status" value="1"/>
</dbReference>
<proteinExistence type="inferred from homology"/>
<dbReference type="PROSITE" id="PS00107">
    <property type="entry name" value="PROTEIN_KINASE_ATP"/>
    <property type="match status" value="1"/>
</dbReference>
<evidence type="ECO:0000313" key="22">
    <source>
        <dbReference type="Proteomes" id="UP001178461"/>
    </source>
</evidence>
<evidence type="ECO:0000256" key="16">
    <source>
        <dbReference type="ARBA" id="ARBA00047899"/>
    </source>
</evidence>
<dbReference type="GO" id="GO:0004674">
    <property type="term" value="F:protein serine/threonine kinase activity"/>
    <property type="evidence" value="ECO:0007669"/>
    <property type="project" value="UniProtKB-KW"/>
</dbReference>
<dbReference type="FunFam" id="1.10.510.10:FF:000901">
    <property type="entry name" value="Maternal embryonic leucine zipper kinase"/>
    <property type="match status" value="1"/>
</dbReference>
<dbReference type="SUPFAM" id="SSF56112">
    <property type="entry name" value="Protein kinase-like (PK-like)"/>
    <property type="match status" value="1"/>
</dbReference>
<keyword evidence="22" id="KW-1185">Reference proteome</keyword>
<evidence type="ECO:0000256" key="13">
    <source>
        <dbReference type="ARBA" id="ARBA00023121"/>
    </source>
</evidence>
<evidence type="ECO:0000256" key="5">
    <source>
        <dbReference type="ARBA" id="ARBA00022475"/>
    </source>
</evidence>
<dbReference type="GO" id="GO:0005524">
    <property type="term" value="F:ATP binding"/>
    <property type="evidence" value="ECO:0007669"/>
    <property type="project" value="UniProtKB-UniRule"/>
</dbReference>
<dbReference type="InterPro" id="IPR000719">
    <property type="entry name" value="Prot_kinase_dom"/>
</dbReference>
<feature type="compositionally biased region" description="Basic residues" evidence="19">
    <location>
        <begin position="505"/>
        <end position="514"/>
    </location>
</feature>
<dbReference type="FunFam" id="3.30.310.80:FF:000004">
    <property type="entry name" value="Non-specific serine/threonine protein kinase"/>
    <property type="match status" value="1"/>
</dbReference>
<dbReference type="InterPro" id="IPR048637">
    <property type="entry name" value="MELK_UBA"/>
</dbReference>
<dbReference type="InterPro" id="IPR028375">
    <property type="entry name" value="KA1/Ssp2_C"/>
</dbReference>
<dbReference type="InterPro" id="IPR011009">
    <property type="entry name" value="Kinase-like_dom_sf"/>
</dbReference>
<dbReference type="AlphaFoldDB" id="A0AA35LIK3"/>
<dbReference type="PROSITE" id="PS00108">
    <property type="entry name" value="PROTEIN_KINASE_ST"/>
    <property type="match status" value="1"/>
</dbReference>
<feature type="region of interest" description="Disordered" evidence="19">
    <location>
        <begin position="501"/>
        <end position="529"/>
    </location>
</feature>
<evidence type="ECO:0000256" key="8">
    <source>
        <dbReference type="ARBA" id="ARBA00022679"/>
    </source>
</evidence>
<keyword evidence="13" id="KW-0446">Lipid-binding</keyword>
<evidence type="ECO:0000256" key="19">
    <source>
        <dbReference type="SAM" id="MobiDB-lite"/>
    </source>
</evidence>
<dbReference type="SUPFAM" id="SSF103243">
    <property type="entry name" value="KA1-like"/>
    <property type="match status" value="1"/>
</dbReference>
<sequence length="740" mass="83955">MADQRPTFPIFLRSPDLPPMGPFGQARLFRPERRVCLDGGRKCWRRPGILNPWLPPGRRCSRPGCHRRLRRFVAAVILTWCLKEKVLPLSMAMDDYEELLKYYELHETVGTGGFAKVKLARHLLTGEQVAIKIMDKLSLGDDLPRVKTEIEAMKSLSHQNICRLYQVIETPKKIFMILEYCPGGELFDYIIAKDRLAEEEARIFFRQIVAAIAYVHSQGYAHRDLKPENLLIDAEHNLKLIDFGLCAKPLGGLDYHLSTCCGSPAYAAPELIQGKAYIGSEADIWSMGVLLFALLCGFLPFDDDNVMVLYKKIVRGKYETPKWLSPASELLLHQMLQVDPKKRIMVKHLLSHPWLMHGYSFAVQWQSKYPLGRLDEDCITELSVYHKCSRESMAEMISEWKYDHVTATYLLLQSKKAHGKPVRLRIPNVMAEGASITPSREQKVFKKALSYDGNLDGNEMACGFGSMEFLACYEESQPVCNTPKTKQCRLFLDGGEFTPPLLPVPRRRASKKHANKENSGACSTAKPEPFILPPPKTPAWVMNEKRVLTTPNRAFLPEERSQAATSETPVKLPSSTKPCELEAGVISPERRCRSVEVDLNQAHFESGQKRKGTKMFGSLERGLDKVITMLTPNKKRGSTKDGPRKLKAHYNVTTTNLLNPDELLKEIIAILPKKQVDFVQKGYKLKCQTQSDFGKVTMQFELEVCQLSKPEGVGIRRQRLKGDAWVYKRLVEDILCSCKL</sequence>
<dbReference type="FunFam" id="3.30.200.20:FF:000003">
    <property type="entry name" value="Non-specific serine/threonine protein kinase"/>
    <property type="match status" value="1"/>
</dbReference>
<keyword evidence="5" id="KW-1003">Cell membrane</keyword>